<accession>A0A3P5ZCQ2</accession>
<evidence type="ECO:0000313" key="5">
    <source>
        <dbReference type="EMBL" id="VDC78226.1"/>
    </source>
</evidence>
<comment type="similarity">
    <text evidence="3">Belongs to the cyclin family.</text>
</comment>
<name>A0A3P5ZCQ2_BRACM</name>
<evidence type="ECO:0000256" key="1">
    <source>
        <dbReference type="ARBA" id="ARBA00022618"/>
    </source>
</evidence>
<reference evidence="5" key="1">
    <citation type="submission" date="2018-11" db="EMBL/GenBank/DDBJ databases">
        <authorList>
            <consortium name="Genoscope - CEA"/>
            <person name="William W."/>
        </authorList>
    </citation>
    <scope>NUCLEOTIDE SEQUENCE</scope>
</reference>
<dbReference type="InterPro" id="IPR006671">
    <property type="entry name" value="Cyclin_N"/>
</dbReference>
<dbReference type="Gene3D" id="1.10.472.10">
    <property type="entry name" value="Cyclin-like"/>
    <property type="match status" value="2"/>
</dbReference>
<dbReference type="SUPFAM" id="SSF103511">
    <property type="entry name" value="Chlorophyll a-b binding protein"/>
    <property type="match status" value="1"/>
</dbReference>
<evidence type="ECO:0000256" key="3">
    <source>
        <dbReference type="RuleBase" id="RU000383"/>
    </source>
</evidence>
<dbReference type="AlphaFoldDB" id="A0A3P5ZCQ2"/>
<dbReference type="CDD" id="cd20544">
    <property type="entry name" value="CYCLIN_AtCycD-like_rpt2"/>
    <property type="match status" value="1"/>
</dbReference>
<dbReference type="Pfam" id="PF00134">
    <property type="entry name" value="Cyclin_N"/>
    <property type="match status" value="1"/>
</dbReference>
<dbReference type="FunFam" id="1.10.472.10:FF:000278">
    <property type="entry name" value="Putative cyclin-D7-1"/>
    <property type="match status" value="1"/>
</dbReference>
<sequence>MDNLLCDESWLSDPLTPEPVPNFRLNIHDDHVVMSPGIDAATVEEAISIDLEKESCFSNHGHKFVEFLASKKLIDARFRTVQWLIQTRSRLNLSFETLFSAANCFDRFVNVISCDEWSKWMVELVAVTSLSVASKFNDVASPSPQELQMEGLTHMFHHKTVLEMELILLKALDWRVNSVTSLFFSQILKILMTKMGIVEGDIMMNRITEHLLDDLCDLKMLGYAPSVVAVAAMWTVLEEKSALEENFGKIMNLFGQEQKENIAKCINVMKSRNVEKGWGRKISEVKSLVSVLQRGDMMNMNDVYHGGDLSAIFQILRSEGINKKRDRDYYEDKFRKENLLQKKMSSSPLASSLFFSLSTLSAHKHGRSRNFCVSRKEQCLRVRAAKLPEGVIVPKVQPKSQPAFLGFTQTAEIWNSRACMIGLIGTFIVELILNKGILELIGVEIGKGLDLPL</sequence>
<keyword evidence="2" id="KW-0131">Cell cycle</keyword>
<keyword evidence="1" id="KW-0132">Cell division</keyword>
<organism evidence="5">
    <name type="scientific">Brassica campestris</name>
    <name type="common">Field mustard</name>
    <dbReference type="NCBI Taxonomy" id="3711"/>
    <lineage>
        <taxon>Eukaryota</taxon>
        <taxon>Viridiplantae</taxon>
        <taxon>Streptophyta</taxon>
        <taxon>Embryophyta</taxon>
        <taxon>Tracheophyta</taxon>
        <taxon>Spermatophyta</taxon>
        <taxon>Magnoliopsida</taxon>
        <taxon>eudicotyledons</taxon>
        <taxon>Gunneridae</taxon>
        <taxon>Pentapetalae</taxon>
        <taxon>rosids</taxon>
        <taxon>malvids</taxon>
        <taxon>Brassicales</taxon>
        <taxon>Brassicaceae</taxon>
        <taxon>Brassiceae</taxon>
        <taxon>Brassica</taxon>
    </lineage>
</organism>
<protein>
    <recommendedName>
        <fullName evidence="4">Cyclin-like domain-containing protein</fullName>
    </recommendedName>
</protein>
<dbReference type="InterPro" id="IPR036915">
    <property type="entry name" value="Cyclin-like_sf"/>
</dbReference>
<dbReference type="EMBL" id="LR031572">
    <property type="protein sequence ID" value="VDC78226.1"/>
    <property type="molecule type" value="Genomic_DNA"/>
</dbReference>
<feature type="domain" description="Cyclin-like" evidence="4">
    <location>
        <begin position="82"/>
        <end position="170"/>
    </location>
</feature>
<dbReference type="InterPro" id="IPR039361">
    <property type="entry name" value="Cyclin"/>
</dbReference>
<dbReference type="PANTHER" id="PTHR10177">
    <property type="entry name" value="CYCLINS"/>
    <property type="match status" value="1"/>
</dbReference>
<dbReference type="InterPro" id="IPR013763">
    <property type="entry name" value="Cyclin-like_dom"/>
</dbReference>
<evidence type="ECO:0000256" key="2">
    <source>
        <dbReference type="ARBA" id="ARBA00023306"/>
    </source>
</evidence>
<dbReference type="GO" id="GO:0051301">
    <property type="term" value="P:cell division"/>
    <property type="evidence" value="ECO:0007669"/>
    <property type="project" value="UniProtKB-KW"/>
</dbReference>
<evidence type="ECO:0000259" key="4">
    <source>
        <dbReference type="SMART" id="SM00385"/>
    </source>
</evidence>
<proteinExistence type="inferred from homology"/>
<dbReference type="SUPFAM" id="SSF47954">
    <property type="entry name" value="Cyclin-like"/>
    <property type="match status" value="2"/>
</dbReference>
<dbReference type="SMART" id="SM00385">
    <property type="entry name" value="CYCLIN"/>
    <property type="match status" value="1"/>
</dbReference>
<gene>
    <name evidence="5" type="ORF">BRAA03T09444Z</name>
</gene>
<keyword evidence="3" id="KW-0195">Cyclin</keyword>